<reference evidence="1 2" key="1">
    <citation type="submission" date="2006-02" db="EMBL/GenBank/DDBJ databases">
        <authorList>
            <person name="Amann R."/>
            <person name="Ferriera S."/>
            <person name="Johnson J."/>
            <person name="Kravitz S."/>
            <person name="Halpern A."/>
            <person name="Remington K."/>
            <person name="Beeson K."/>
            <person name="Tran B."/>
            <person name="Rogers Y.-H."/>
            <person name="Friedman R."/>
            <person name="Venter J.C."/>
        </authorList>
    </citation>
    <scope>NUCLEOTIDE SEQUENCE [LARGE SCALE GENOMIC DNA]</scope>
    <source>
        <strain evidence="1 2">DSM 3645</strain>
    </source>
</reference>
<protein>
    <submittedName>
        <fullName evidence="1">Uncharacterized protein</fullName>
    </submittedName>
</protein>
<name>A3ZQA0_9BACT</name>
<evidence type="ECO:0000313" key="2">
    <source>
        <dbReference type="Proteomes" id="UP000004358"/>
    </source>
</evidence>
<accession>A3ZQA0</accession>
<dbReference type="Proteomes" id="UP000004358">
    <property type="component" value="Unassembled WGS sequence"/>
</dbReference>
<comment type="caution">
    <text evidence="1">The sequence shown here is derived from an EMBL/GenBank/DDBJ whole genome shotgun (WGS) entry which is preliminary data.</text>
</comment>
<organism evidence="1 2">
    <name type="scientific">Blastopirellula marina DSM 3645</name>
    <dbReference type="NCBI Taxonomy" id="314230"/>
    <lineage>
        <taxon>Bacteria</taxon>
        <taxon>Pseudomonadati</taxon>
        <taxon>Planctomycetota</taxon>
        <taxon>Planctomycetia</taxon>
        <taxon>Pirellulales</taxon>
        <taxon>Pirellulaceae</taxon>
        <taxon>Blastopirellula</taxon>
    </lineage>
</organism>
<proteinExistence type="predicted"/>
<dbReference type="EMBL" id="AANZ01000005">
    <property type="protein sequence ID" value="EAQ81373.1"/>
    <property type="molecule type" value="Genomic_DNA"/>
</dbReference>
<sequence>MSILQKIQATNNAQRMYTVRGDLSEESPGQFRVTFTKDAYALIAMNNIHPDFILPLARGEDPSGRNSKFAFKLLEGAEVELHVDTLTHKFKVAQKERAFYIDEHDLSVVYLDSLKLRDCPFECRKYVTVVDVYCCGNGFTKAGYGYVGCADMWCDESRCCPDRVRGHKCGCA</sequence>
<dbReference type="AlphaFoldDB" id="A3ZQA0"/>
<dbReference type="HOGENOM" id="CLU_1615658_0_0_0"/>
<evidence type="ECO:0000313" key="1">
    <source>
        <dbReference type="EMBL" id="EAQ81373.1"/>
    </source>
</evidence>
<gene>
    <name evidence="1" type="ORF">DSM3645_23316</name>
</gene>